<gene>
    <name evidence="10" type="ORF">J3U87_02500</name>
</gene>
<dbReference type="Gene3D" id="1.10.10.60">
    <property type="entry name" value="Homeodomain-like"/>
    <property type="match status" value="1"/>
</dbReference>
<dbReference type="KEGG" id="scor:J3U87_02500"/>
<reference evidence="10" key="1">
    <citation type="submission" date="2021-03" db="EMBL/GenBank/DDBJ databases">
        <title>Acanthopleuribacteraceae sp. M133.</title>
        <authorList>
            <person name="Wang G."/>
        </authorList>
    </citation>
    <scope>NUCLEOTIDE SEQUENCE</scope>
    <source>
        <strain evidence="10">M133</strain>
    </source>
</reference>
<dbReference type="GO" id="GO:0000160">
    <property type="term" value="P:phosphorelay signal transduction system"/>
    <property type="evidence" value="ECO:0007669"/>
    <property type="project" value="UniProtKB-KW"/>
</dbReference>
<dbReference type="PROSITE" id="PS00688">
    <property type="entry name" value="SIGMA54_INTERACT_3"/>
    <property type="match status" value="1"/>
</dbReference>
<proteinExistence type="predicted"/>
<evidence type="ECO:0000256" key="6">
    <source>
        <dbReference type="ARBA" id="ARBA00023163"/>
    </source>
</evidence>
<evidence type="ECO:0000259" key="9">
    <source>
        <dbReference type="PROSITE" id="PS50110"/>
    </source>
</evidence>
<dbReference type="Proteomes" id="UP000663929">
    <property type="component" value="Chromosome"/>
</dbReference>
<dbReference type="GO" id="GO:0006355">
    <property type="term" value="P:regulation of DNA-templated transcription"/>
    <property type="evidence" value="ECO:0007669"/>
    <property type="project" value="InterPro"/>
</dbReference>
<dbReference type="Pfam" id="PF02954">
    <property type="entry name" value="HTH_8"/>
    <property type="match status" value="1"/>
</dbReference>
<dbReference type="InterPro" id="IPR025662">
    <property type="entry name" value="Sigma_54_int_dom_ATP-bd_1"/>
</dbReference>
<evidence type="ECO:0000313" key="11">
    <source>
        <dbReference type="Proteomes" id="UP000663929"/>
    </source>
</evidence>
<dbReference type="Pfam" id="PF00072">
    <property type="entry name" value="Response_reg"/>
    <property type="match status" value="1"/>
</dbReference>
<keyword evidence="5" id="KW-0805">Transcription regulation</keyword>
<dbReference type="InterPro" id="IPR002197">
    <property type="entry name" value="HTH_Fis"/>
</dbReference>
<dbReference type="RefSeq" id="WP_237381446.1">
    <property type="nucleotide sequence ID" value="NZ_CP071793.1"/>
</dbReference>
<evidence type="ECO:0000259" key="8">
    <source>
        <dbReference type="PROSITE" id="PS50045"/>
    </source>
</evidence>
<keyword evidence="2" id="KW-0547">Nucleotide-binding</keyword>
<dbReference type="PROSITE" id="PS00675">
    <property type="entry name" value="SIGMA54_INTERACT_1"/>
    <property type="match status" value="1"/>
</dbReference>
<keyword evidence="4" id="KW-0902">Two-component regulatory system</keyword>
<organism evidence="10 11">
    <name type="scientific">Sulfidibacter corallicola</name>
    <dbReference type="NCBI Taxonomy" id="2818388"/>
    <lineage>
        <taxon>Bacteria</taxon>
        <taxon>Pseudomonadati</taxon>
        <taxon>Acidobacteriota</taxon>
        <taxon>Holophagae</taxon>
        <taxon>Acanthopleuribacterales</taxon>
        <taxon>Acanthopleuribacteraceae</taxon>
        <taxon>Sulfidibacter</taxon>
    </lineage>
</organism>
<dbReference type="SUPFAM" id="SSF52540">
    <property type="entry name" value="P-loop containing nucleoside triphosphate hydrolases"/>
    <property type="match status" value="1"/>
</dbReference>
<dbReference type="InterPro" id="IPR058031">
    <property type="entry name" value="AAA_lid_NorR"/>
</dbReference>
<dbReference type="SUPFAM" id="SSF46689">
    <property type="entry name" value="Homeodomain-like"/>
    <property type="match status" value="1"/>
</dbReference>
<dbReference type="SMART" id="SM00382">
    <property type="entry name" value="AAA"/>
    <property type="match status" value="1"/>
</dbReference>
<dbReference type="FunFam" id="3.40.50.2300:FF:000018">
    <property type="entry name" value="DNA-binding transcriptional regulator NtrC"/>
    <property type="match status" value="1"/>
</dbReference>
<dbReference type="PRINTS" id="PR01590">
    <property type="entry name" value="HTHFIS"/>
</dbReference>
<dbReference type="Pfam" id="PF00158">
    <property type="entry name" value="Sigma54_activat"/>
    <property type="match status" value="1"/>
</dbReference>
<dbReference type="EMBL" id="CP071793">
    <property type="protein sequence ID" value="QTD51314.1"/>
    <property type="molecule type" value="Genomic_DNA"/>
</dbReference>
<dbReference type="Gene3D" id="3.40.50.300">
    <property type="entry name" value="P-loop containing nucleotide triphosphate hydrolases"/>
    <property type="match status" value="1"/>
</dbReference>
<dbReference type="Pfam" id="PF25601">
    <property type="entry name" value="AAA_lid_14"/>
    <property type="match status" value="1"/>
</dbReference>
<keyword evidence="6" id="KW-0804">Transcription</keyword>
<accession>A0A8A4TQ51</accession>
<dbReference type="InterPro" id="IPR001789">
    <property type="entry name" value="Sig_transdc_resp-reg_receiver"/>
</dbReference>
<dbReference type="SMART" id="SM00448">
    <property type="entry name" value="REC"/>
    <property type="match status" value="1"/>
</dbReference>
<evidence type="ECO:0000256" key="2">
    <source>
        <dbReference type="ARBA" id="ARBA00022741"/>
    </source>
</evidence>
<dbReference type="CDD" id="cd00009">
    <property type="entry name" value="AAA"/>
    <property type="match status" value="1"/>
</dbReference>
<evidence type="ECO:0000256" key="4">
    <source>
        <dbReference type="ARBA" id="ARBA00023012"/>
    </source>
</evidence>
<dbReference type="InterPro" id="IPR011006">
    <property type="entry name" value="CheY-like_superfamily"/>
</dbReference>
<dbReference type="GO" id="GO:0005524">
    <property type="term" value="F:ATP binding"/>
    <property type="evidence" value="ECO:0007669"/>
    <property type="project" value="UniProtKB-KW"/>
</dbReference>
<evidence type="ECO:0000256" key="1">
    <source>
        <dbReference type="ARBA" id="ARBA00022553"/>
    </source>
</evidence>
<sequence>MVDRIMIVDDERTMAHAIARTLERKGYQCRTFFDGHEALAGFDREGADLVITDQRMPTMNGVTLLRHLRERRPELPVIILTAYGDVSRAVEAMKEGAFDYLTKPFDNNELRTLVGRALKLNRLERENDRLRKALTGDDREVLAESPAMKQVLALVDRAADSDATVLILGESGTGKEVIARRLHLRSTRLDRPMVAVNCKAFAESLLESELFGHVKGAFTGAQTARTGCFERAHDGTLFLDEIGEISLSFQAKLLRVLQEREVVPVGGDRARKVDVRLIAATNRDLRAEMAADRFREDLYFRLNVIPIQLPPLRDRSEDILPLAERFLDAHAQRTGRAHHLSQSACDRLMAHPWPGNVRELENAVERAAVLAREERIEAEDLLLERLVEPGPKKGEVEIPSLQEALDRAAERCITDALKAADGRKRDAARLLGVDRTTLYRFMKRLDLS</sequence>
<dbReference type="AlphaFoldDB" id="A0A8A4TQ51"/>
<dbReference type="InterPro" id="IPR003593">
    <property type="entry name" value="AAA+_ATPase"/>
</dbReference>
<dbReference type="SUPFAM" id="SSF52172">
    <property type="entry name" value="CheY-like"/>
    <property type="match status" value="1"/>
</dbReference>
<keyword evidence="3" id="KW-0067">ATP-binding</keyword>
<keyword evidence="11" id="KW-1185">Reference proteome</keyword>
<dbReference type="InterPro" id="IPR009057">
    <property type="entry name" value="Homeodomain-like_sf"/>
</dbReference>
<dbReference type="InterPro" id="IPR025944">
    <property type="entry name" value="Sigma_54_int_dom_CS"/>
</dbReference>
<feature type="modified residue" description="4-aspartylphosphate" evidence="7">
    <location>
        <position position="53"/>
    </location>
</feature>
<dbReference type="GO" id="GO:0043565">
    <property type="term" value="F:sequence-specific DNA binding"/>
    <property type="evidence" value="ECO:0007669"/>
    <property type="project" value="InterPro"/>
</dbReference>
<evidence type="ECO:0000256" key="3">
    <source>
        <dbReference type="ARBA" id="ARBA00022840"/>
    </source>
</evidence>
<dbReference type="InterPro" id="IPR002078">
    <property type="entry name" value="Sigma_54_int"/>
</dbReference>
<evidence type="ECO:0000256" key="5">
    <source>
        <dbReference type="ARBA" id="ARBA00023015"/>
    </source>
</evidence>
<dbReference type="PROSITE" id="PS50045">
    <property type="entry name" value="SIGMA54_INTERACT_4"/>
    <property type="match status" value="1"/>
</dbReference>
<feature type="domain" description="Sigma-54 factor interaction" evidence="8">
    <location>
        <begin position="141"/>
        <end position="369"/>
    </location>
</feature>
<name>A0A8A4TQ51_SULCO</name>
<evidence type="ECO:0000256" key="7">
    <source>
        <dbReference type="PROSITE-ProRule" id="PRU00169"/>
    </source>
</evidence>
<keyword evidence="1 7" id="KW-0597">Phosphoprotein</keyword>
<dbReference type="Gene3D" id="1.10.8.60">
    <property type="match status" value="1"/>
</dbReference>
<dbReference type="InterPro" id="IPR027417">
    <property type="entry name" value="P-loop_NTPase"/>
</dbReference>
<protein>
    <submittedName>
        <fullName evidence="10">Sigma-54-dependent Fis family transcriptional regulator</fullName>
    </submittedName>
</protein>
<evidence type="ECO:0000313" key="10">
    <source>
        <dbReference type="EMBL" id="QTD51314.1"/>
    </source>
</evidence>
<dbReference type="PANTHER" id="PTHR32071">
    <property type="entry name" value="TRANSCRIPTIONAL REGULATORY PROTEIN"/>
    <property type="match status" value="1"/>
</dbReference>
<dbReference type="Gene3D" id="3.40.50.2300">
    <property type="match status" value="1"/>
</dbReference>
<dbReference type="PROSITE" id="PS50110">
    <property type="entry name" value="RESPONSE_REGULATORY"/>
    <property type="match status" value="1"/>
</dbReference>
<feature type="domain" description="Response regulatory" evidence="9">
    <location>
        <begin position="4"/>
        <end position="118"/>
    </location>
</feature>
<dbReference type="FunFam" id="3.40.50.300:FF:000006">
    <property type="entry name" value="DNA-binding transcriptional regulator NtrC"/>
    <property type="match status" value="1"/>
</dbReference>